<evidence type="ECO:0000313" key="2">
    <source>
        <dbReference type="Proteomes" id="UP000474175"/>
    </source>
</evidence>
<reference evidence="1 2" key="1">
    <citation type="submission" date="2020-02" db="EMBL/GenBank/DDBJ databases">
        <title>Draft genome sequence of two Spirosoma agri KCTC 52727 and Spirosoma terrae KCTC 52035.</title>
        <authorList>
            <person name="Rojas J."/>
            <person name="Ambika Manirajan B."/>
            <person name="Suarez C."/>
            <person name="Ratering S."/>
            <person name="Schnell S."/>
        </authorList>
    </citation>
    <scope>NUCLEOTIDE SEQUENCE [LARGE SCALE GENOMIC DNA]</scope>
    <source>
        <strain evidence="1 2">KCTC 52035</strain>
    </source>
</reference>
<protein>
    <submittedName>
        <fullName evidence="1">Uncharacterized protein</fullName>
    </submittedName>
</protein>
<dbReference type="EMBL" id="JAAFZH010000018">
    <property type="protein sequence ID" value="NDU98548.1"/>
    <property type="molecule type" value="Genomic_DNA"/>
</dbReference>
<dbReference type="RefSeq" id="WP_163954683.1">
    <property type="nucleotide sequence ID" value="NZ_JAAFZH010000018.1"/>
</dbReference>
<evidence type="ECO:0000313" key="1">
    <source>
        <dbReference type="EMBL" id="NDU98548.1"/>
    </source>
</evidence>
<comment type="caution">
    <text evidence="1">The sequence shown here is derived from an EMBL/GenBank/DDBJ whole genome shotgun (WGS) entry which is preliminary data.</text>
</comment>
<dbReference type="Proteomes" id="UP000474175">
    <property type="component" value="Unassembled WGS sequence"/>
</dbReference>
<proteinExistence type="predicted"/>
<organism evidence="1 2">
    <name type="scientific">Spirosoma terrae</name>
    <dbReference type="NCBI Taxonomy" id="1968276"/>
    <lineage>
        <taxon>Bacteria</taxon>
        <taxon>Pseudomonadati</taxon>
        <taxon>Bacteroidota</taxon>
        <taxon>Cytophagia</taxon>
        <taxon>Cytophagales</taxon>
        <taxon>Cytophagaceae</taxon>
        <taxon>Spirosoma</taxon>
    </lineage>
</organism>
<keyword evidence="2" id="KW-1185">Reference proteome</keyword>
<sequence length="223" mass="25666">MRLSSVLFIVLVGVISGFQIRKQQPAICLAGEFRFGDLRIPYPATVGQIAQSYNMKFWGGGTFTKDTTLLQQKDKSIISFSLKHAKYQITLDNDPRERAEDNYDEPILEYRFTVRNKYYSFDSLRTMIERETGKTFRAFPATVYSASDSPWQRYLKGRTMYVYILRVSECMTITLRNTGLAIPEGIGGKTLPNTHVDFILYKSDAEVERLYMPRNYSSKVPAK</sequence>
<dbReference type="AlphaFoldDB" id="A0A6L9LIN1"/>
<gene>
    <name evidence="1" type="ORF">GK108_26925</name>
</gene>
<accession>A0A6L9LIN1</accession>
<name>A0A6L9LIN1_9BACT</name>